<keyword evidence="1" id="KW-0548">Nucleotidyltransferase</keyword>
<proteinExistence type="predicted"/>
<accession>A0A5A7PI42</accession>
<evidence type="ECO:0000313" key="2">
    <source>
        <dbReference type="Proteomes" id="UP000325081"/>
    </source>
</evidence>
<protein>
    <submittedName>
        <fullName evidence="1">RNA-directed DNA polymerase (Reversetranscriptase)-related family protein</fullName>
    </submittedName>
</protein>
<gene>
    <name evidence="1" type="ORF">STAS_08334</name>
</gene>
<dbReference type="Proteomes" id="UP000325081">
    <property type="component" value="Unassembled WGS sequence"/>
</dbReference>
<comment type="caution">
    <text evidence="1">The sequence shown here is derived from an EMBL/GenBank/DDBJ whole genome shotgun (WGS) entry which is preliminary data.</text>
</comment>
<evidence type="ECO:0000313" key="1">
    <source>
        <dbReference type="EMBL" id="GER32268.1"/>
    </source>
</evidence>
<name>A0A5A7PI42_STRAF</name>
<organism evidence="1 2">
    <name type="scientific">Striga asiatica</name>
    <name type="common">Asiatic witchweed</name>
    <name type="synonym">Buchnera asiatica</name>
    <dbReference type="NCBI Taxonomy" id="4170"/>
    <lineage>
        <taxon>Eukaryota</taxon>
        <taxon>Viridiplantae</taxon>
        <taxon>Streptophyta</taxon>
        <taxon>Embryophyta</taxon>
        <taxon>Tracheophyta</taxon>
        <taxon>Spermatophyta</taxon>
        <taxon>Magnoliopsida</taxon>
        <taxon>eudicotyledons</taxon>
        <taxon>Gunneridae</taxon>
        <taxon>Pentapetalae</taxon>
        <taxon>asterids</taxon>
        <taxon>lamiids</taxon>
        <taxon>Lamiales</taxon>
        <taxon>Orobanchaceae</taxon>
        <taxon>Buchnereae</taxon>
        <taxon>Striga</taxon>
    </lineage>
</organism>
<keyword evidence="2" id="KW-1185">Reference proteome</keyword>
<dbReference type="GO" id="GO:0003964">
    <property type="term" value="F:RNA-directed DNA polymerase activity"/>
    <property type="evidence" value="ECO:0007669"/>
    <property type="project" value="UniProtKB-KW"/>
</dbReference>
<dbReference type="EMBL" id="BKCP01004572">
    <property type="protein sequence ID" value="GER32268.1"/>
    <property type="molecule type" value="Genomic_DNA"/>
</dbReference>
<sequence length="115" mass="13427">MARSSYLDHESSCRDHLSGVEYYMFAEGSWGLGFQKQSNYLMSLLYRMTLNFVWDICKGVRWSIGDGMSAWFWLDKWLRNSITLVDVTIGVAMESVFLIVSQQLSFELLFACRRE</sequence>
<dbReference type="AlphaFoldDB" id="A0A5A7PI42"/>
<keyword evidence="1" id="KW-0808">Transferase</keyword>
<reference evidence="2" key="1">
    <citation type="journal article" date="2019" name="Curr. Biol.">
        <title>Genome Sequence of Striga asiatica Provides Insight into the Evolution of Plant Parasitism.</title>
        <authorList>
            <person name="Yoshida S."/>
            <person name="Kim S."/>
            <person name="Wafula E.K."/>
            <person name="Tanskanen J."/>
            <person name="Kim Y.M."/>
            <person name="Honaas L."/>
            <person name="Yang Z."/>
            <person name="Spallek T."/>
            <person name="Conn C.E."/>
            <person name="Ichihashi Y."/>
            <person name="Cheong K."/>
            <person name="Cui S."/>
            <person name="Der J.P."/>
            <person name="Gundlach H."/>
            <person name="Jiao Y."/>
            <person name="Hori C."/>
            <person name="Ishida J.K."/>
            <person name="Kasahara H."/>
            <person name="Kiba T."/>
            <person name="Kim M.S."/>
            <person name="Koo N."/>
            <person name="Laohavisit A."/>
            <person name="Lee Y.H."/>
            <person name="Lumba S."/>
            <person name="McCourt P."/>
            <person name="Mortimer J.C."/>
            <person name="Mutuku J.M."/>
            <person name="Nomura T."/>
            <person name="Sasaki-Sekimoto Y."/>
            <person name="Seto Y."/>
            <person name="Wang Y."/>
            <person name="Wakatake T."/>
            <person name="Sakakibara H."/>
            <person name="Demura T."/>
            <person name="Yamaguchi S."/>
            <person name="Yoneyama K."/>
            <person name="Manabe R.I."/>
            <person name="Nelson D.C."/>
            <person name="Schulman A.H."/>
            <person name="Timko M.P."/>
            <person name="dePamphilis C.W."/>
            <person name="Choi D."/>
            <person name="Shirasu K."/>
        </authorList>
    </citation>
    <scope>NUCLEOTIDE SEQUENCE [LARGE SCALE GENOMIC DNA]</scope>
    <source>
        <strain evidence="2">cv. UVA1</strain>
    </source>
</reference>
<keyword evidence="1" id="KW-0695">RNA-directed DNA polymerase</keyword>